<protein>
    <submittedName>
        <fullName evidence="2">PE family protein</fullName>
    </submittedName>
</protein>
<organism evidence="2 3">
    <name type="scientific">Mycobacterium angelicum</name>
    <dbReference type="NCBI Taxonomy" id="470074"/>
    <lineage>
        <taxon>Bacteria</taxon>
        <taxon>Bacillati</taxon>
        <taxon>Actinomycetota</taxon>
        <taxon>Actinomycetes</taxon>
        <taxon>Mycobacteriales</taxon>
        <taxon>Mycobacteriaceae</taxon>
        <taxon>Mycobacterium</taxon>
    </lineage>
</organism>
<evidence type="ECO:0000313" key="2">
    <source>
        <dbReference type="EMBL" id="ORA19108.1"/>
    </source>
</evidence>
<dbReference type="EMBL" id="MVHE01000032">
    <property type="protein sequence ID" value="ORA19108.1"/>
    <property type="molecule type" value="Genomic_DNA"/>
</dbReference>
<dbReference type="Pfam" id="PF00934">
    <property type="entry name" value="PE"/>
    <property type="match status" value="1"/>
</dbReference>
<dbReference type="Gene3D" id="1.10.287.850">
    <property type="entry name" value="HP0062-like domain"/>
    <property type="match status" value="1"/>
</dbReference>
<feature type="domain" description="PE" evidence="1">
    <location>
        <begin position="3"/>
        <end position="93"/>
    </location>
</feature>
<dbReference type="AlphaFoldDB" id="A0A1W9ZNB9"/>
<proteinExistence type="predicted"/>
<dbReference type="InterPro" id="IPR038332">
    <property type="entry name" value="PPE_sf"/>
</dbReference>
<accession>A0A1W9ZNB9</accession>
<dbReference type="SUPFAM" id="SSF140459">
    <property type="entry name" value="PE/PPE dimer-like"/>
    <property type="match status" value="1"/>
</dbReference>
<sequence length="102" mass="9514">MTLRVVPEGLAAASAAVEALTAQLAGAHASAMPVITAVIPPAADPVSLASAAGFSALGAEHGAVAAEAVEELGRAGLGVGECGVSYLAGDAAAASAYLVSGG</sequence>
<comment type="caution">
    <text evidence="2">The sequence shown here is derived from an EMBL/GenBank/DDBJ whole genome shotgun (WGS) entry which is preliminary data.</text>
</comment>
<evidence type="ECO:0000313" key="3">
    <source>
        <dbReference type="Proteomes" id="UP000192284"/>
    </source>
</evidence>
<dbReference type="RefSeq" id="WP_083114464.1">
    <property type="nucleotide sequence ID" value="NZ_JACKTS010000058.1"/>
</dbReference>
<dbReference type="Proteomes" id="UP000192284">
    <property type="component" value="Unassembled WGS sequence"/>
</dbReference>
<evidence type="ECO:0000259" key="1">
    <source>
        <dbReference type="Pfam" id="PF00934"/>
    </source>
</evidence>
<dbReference type="InterPro" id="IPR000084">
    <property type="entry name" value="PE-PGRS_N"/>
</dbReference>
<name>A0A1W9ZNB9_MYCAN</name>
<keyword evidence="3" id="KW-1185">Reference proteome</keyword>
<gene>
    <name evidence="2" type="ORF">BST12_17920</name>
</gene>
<reference evidence="2 3" key="1">
    <citation type="submission" date="2017-02" db="EMBL/GenBank/DDBJ databases">
        <title>The new phylogeny of genus Mycobacterium.</title>
        <authorList>
            <person name="Tortoli E."/>
            <person name="Trovato A."/>
            <person name="Cirillo D.M."/>
        </authorList>
    </citation>
    <scope>NUCLEOTIDE SEQUENCE [LARGE SCALE GENOMIC DNA]</scope>
    <source>
        <strain evidence="2 3">DSM 45057</strain>
    </source>
</reference>